<dbReference type="EMBL" id="FOVN01000009">
    <property type="protein sequence ID" value="SFO00371.1"/>
    <property type="molecule type" value="Genomic_DNA"/>
</dbReference>
<keyword evidence="4" id="KW-0413">Isomerase</keyword>
<keyword evidence="1" id="KW-0676">Redox-active center</keyword>
<reference evidence="5" key="1">
    <citation type="submission" date="2016-10" db="EMBL/GenBank/DDBJ databases">
        <authorList>
            <person name="Varghese N."/>
            <person name="Submissions S."/>
        </authorList>
    </citation>
    <scope>NUCLEOTIDE SEQUENCE [LARGE SCALE GENOMIC DNA]</scope>
    <source>
        <strain evidence="5">DSM 23925</strain>
    </source>
</reference>
<dbReference type="CDD" id="cd02966">
    <property type="entry name" value="TlpA_like_family"/>
    <property type="match status" value="1"/>
</dbReference>
<gene>
    <name evidence="4" type="ORF">SAMN04487989_10914</name>
</gene>
<dbReference type="InterPro" id="IPR036249">
    <property type="entry name" value="Thioredoxin-like_sf"/>
</dbReference>
<evidence type="ECO:0000256" key="2">
    <source>
        <dbReference type="SAM" id="MobiDB-lite"/>
    </source>
</evidence>
<dbReference type="Gene3D" id="3.40.30.10">
    <property type="entry name" value="Glutaredoxin"/>
    <property type="match status" value="1"/>
</dbReference>
<dbReference type="PROSITE" id="PS51352">
    <property type="entry name" value="THIOREDOXIN_2"/>
    <property type="match status" value="1"/>
</dbReference>
<accession>A0A1I5DNK6</accession>
<dbReference type="AlphaFoldDB" id="A0A1I5DNK6"/>
<dbReference type="PROSITE" id="PS00194">
    <property type="entry name" value="THIOREDOXIN_1"/>
    <property type="match status" value="1"/>
</dbReference>
<dbReference type="InterPro" id="IPR050553">
    <property type="entry name" value="Thioredoxin_ResA/DsbE_sf"/>
</dbReference>
<dbReference type="STRING" id="649333.SAMN04487989_10914"/>
<dbReference type="GO" id="GO:0016491">
    <property type="term" value="F:oxidoreductase activity"/>
    <property type="evidence" value="ECO:0007669"/>
    <property type="project" value="InterPro"/>
</dbReference>
<protein>
    <submittedName>
        <fullName evidence="4">Thiol-disulfide isomerase or thioredoxin</fullName>
    </submittedName>
</protein>
<evidence type="ECO:0000256" key="1">
    <source>
        <dbReference type="ARBA" id="ARBA00023284"/>
    </source>
</evidence>
<dbReference type="InterPro" id="IPR017937">
    <property type="entry name" value="Thioredoxin_CS"/>
</dbReference>
<dbReference type="GO" id="GO:0016209">
    <property type="term" value="F:antioxidant activity"/>
    <property type="evidence" value="ECO:0007669"/>
    <property type="project" value="InterPro"/>
</dbReference>
<sequence length="165" mass="19595">MVWGCQDTHKTETARDTNSENEHMKDSLRVFDFEGLKPFLNRRDDTVYVVNFWATWCAPCVKELPAFEKLRENYKSEKVEVLLVSLDFPRQYETKLKPFIKEQQLQSEILVLNDVDANSWIPQISPNWSGAIPATLIYNKDKRMFYEQTFTYNELQTELNKFLKK</sequence>
<dbReference type="PANTHER" id="PTHR42852">
    <property type="entry name" value="THIOL:DISULFIDE INTERCHANGE PROTEIN DSBE"/>
    <property type="match status" value="1"/>
</dbReference>
<name>A0A1I5DNK6_9FLAO</name>
<feature type="compositionally biased region" description="Basic and acidic residues" evidence="2">
    <location>
        <begin position="7"/>
        <end position="21"/>
    </location>
</feature>
<feature type="region of interest" description="Disordered" evidence="2">
    <location>
        <begin position="1"/>
        <end position="21"/>
    </location>
</feature>
<evidence type="ECO:0000313" key="5">
    <source>
        <dbReference type="Proteomes" id="UP000198705"/>
    </source>
</evidence>
<dbReference type="InterPro" id="IPR013766">
    <property type="entry name" value="Thioredoxin_domain"/>
</dbReference>
<dbReference type="GO" id="GO:0016853">
    <property type="term" value="F:isomerase activity"/>
    <property type="evidence" value="ECO:0007669"/>
    <property type="project" value="UniProtKB-KW"/>
</dbReference>
<dbReference type="PANTHER" id="PTHR42852:SF17">
    <property type="entry name" value="THIOREDOXIN-LIKE PROTEIN HI_1115"/>
    <property type="match status" value="1"/>
</dbReference>
<dbReference type="Pfam" id="PF00578">
    <property type="entry name" value="AhpC-TSA"/>
    <property type="match status" value="1"/>
</dbReference>
<dbReference type="InterPro" id="IPR000866">
    <property type="entry name" value="AhpC/TSA"/>
</dbReference>
<evidence type="ECO:0000313" key="4">
    <source>
        <dbReference type="EMBL" id="SFO00371.1"/>
    </source>
</evidence>
<dbReference type="SUPFAM" id="SSF52833">
    <property type="entry name" value="Thioredoxin-like"/>
    <property type="match status" value="1"/>
</dbReference>
<dbReference type="Proteomes" id="UP000198705">
    <property type="component" value="Unassembled WGS sequence"/>
</dbReference>
<proteinExistence type="predicted"/>
<organism evidence="4 5">
    <name type="scientific">Bizionia echini</name>
    <dbReference type="NCBI Taxonomy" id="649333"/>
    <lineage>
        <taxon>Bacteria</taxon>
        <taxon>Pseudomonadati</taxon>
        <taxon>Bacteroidota</taxon>
        <taxon>Flavobacteriia</taxon>
        <taxon>Flavobacteriales</taxon>
        <taxon>Flavobacteriaceae</taxon>
        <taxon>Bizionia</taxon>
    </lineage>
</organism>
<keyword evidence="5" id="KW-1185">Reference proteome</keyword>
<evidence type="ECO:0000259" key="3">
    <source>
        <dbReference type="PROSITE" id="PS51352"/>
    </source>
</evidence>
<feature type="domain" description="Thioredoxin" evidence="3">
    <location>
        <begin position="5"/>
        <end position="164"/>
    </location>
</feature>